<reference evidence="1 2" key="1">
    <citation type="journal article" date="2014" name="Nature">
        <title>An environmental bacterial taxon with a large and distinct metabolic repertoire.</title>
        <authorList>
            <person name="Wilson M.C."/>
            <person name="Mori T."/>
            <person name="Ruckert C."/>
            <person name="Uria A.R."/>
            <person name="Helf M.J."/>
            <person name="Takada K."/>
            <person name="Gernert C."/>
            <person name="Steffens U.A."/>
            <person name="Heycke N."/>
            <person name="Schmitt S."/>
            <person name="Rinke C."/>
            <person name="Helfrich E.J."/>
            <person name="Brachmann A.O."/>
            <person name="Gurgui C."/>
            <person name="Wakimoto T."/>
            <person name="Kracht M."/>
            <person name="Crusemann M."/>
            <person name="Hentschel U."/>
            <person name="Abe I."/>
            <person name="Matsunaga S."/>
            <person name="Kalinowski J."/>
            <person name="Takeyama H."/>
            <person name="Piel J."/>
        </authorList>
    </citation>
    <scope>NUCLEOTIDE SEQUENCE [LARGE SCALE GENOMIC DNA]</scope>
    <source>
        <strain evidence="2">TSY1</strain>
    </source>
</reference>
<protein>
    <submittedName>
        <fullName evidence="1">Uncharacterized protein</fullName>
    </submittedName>
</protein>
<dbReference type="HOGENOM" id="CLU_3372729_0_0_7"/>
<dbReference type="AlphaFoldDB" id="W4LM11"/>
<sequence length="34" mass="3820">MAIHQRQGGFTDEEFVPLMVTGMNRRGQIDSALN</sequence>
<keyword evidence="2" id="KW-1185">Reference proteome</keyword>
<gene>
    <name evidence="1" type="ORF">ETSY1_16565</name>
</gene>
<comment type="caution">
    <text evidence="1">The sequence shown here is derived from an EMBL/GenBank/DDBJ whole genome shotgun (WGS) entry which is preliminary data.</text>
</comment>
<evidence type="ECO:0000313" key="1">
    <source>
        <dbReference type="EMBL" id="ETW99017.1"/>
    </source>
</evidence>
<proteinExistence type="predicted"/>
<name>W4LM11_ENTF1</name>
<dbReference type="EMBL" id="AZHW01000490">
    <property type="protein sequence ID" value="ETW99017.1"/>
    <property type="molecule type" value="Genomic_DNA"/>
</dbReference>
<accession>W4LM11</accession>
<dbReference type="Proteomes" id="UP000019141">
    <property type="component" value="Unassembled WGS sequence"/>
</dbReference>
<organism evidence="1 2">
    <name type="scientific">Entotheonella factor</name>
    <dbReference type="NCBI Taxonomy" id="1429438"/>
    <lineage>
        <taxon>Bacteria</taxon>
        <taxon>Pseudomonadati</taxon>
        <taxon>Nitrospinota/Tectimicrobiota group</taxon>
        <taxon>Candidatus Tectimicrobiota</taxon>
        <taxon>Candidatus Entotheonellia</taxon>
        <taxon>Candidatus Entotheonellales</taxon>
        <taxon>Candidatus Entotheonellaceae</taxon>
        <taxon>Candidatus Entotheonella</taxon>
    </lineage>
</organism>
<evidence type="ECO:0000313" key="2">
    <source>
        <dbReference type="Proteomes" id="UP000019141"/>
    </source>
</evidence>